<gene>
    <name evidence="2" type="ORF">SAMN05444380_10478</name>
</gene>
<evidence type="ECO:0000313" key="3">
    <source>
        <dbReference type="Proteomes" id="UP000181976"/>
    </source>
</evidence>
<organism evidence="2 3">
    <name type="scientific">Thermophagus xiamenensis</name>
    <dbReference type="NCBI Taxonomy" id="385682"/>
    <lineage>
        <taxon>Bacteria</taxon>
        <taxon>Pseudomonadati</taxon>
        <taxon>Bacteroidota</taxon>
        <taxon>Bacteroidia</taxon>
        <taxon>Marinilabiliales</taxon>
        <taxon>Marinilabiliaceae</taxon>
        <taxon>Thermophagus</taxon>
    </lineage>
</organism>
<proteinExistence type="predicted"/>
<keyword evidence="1" id="KW-0472">Membrane</keyword>
<dbReference type="AlphaFoldDB" id="A0A1I1WHF2"/>
<evidence type="ECO:0000256" key="1">
    <source>
        <dbReference type="SAM" id="Phobius"/>
    </source>
</evidence>
<dbReference type="OrthoDB" id="638838at2"/>
<accession>A0A1I1WHF2</accession>
<dbReference type="eggNOG" id="ENOG5033618">
    <property type="taxonomic scope" value="Bacteria"/>
</dbReference>
<dbReference type="EMBL" id="FONA01000004">
    <property type="protein sequence ID" value="SFD93828.1"/>
    <property type="molecule type" value="Genomic_DNA"/>
</dbReference>
<dbReference type="InParanoid" id="A0A1I1WHF2"/>
<keyword evidence="3" id="KW-1185">Reference proteome</keyword>
<dbReference type="Proteomes" id="UP000181976">
    <property type="component" value="Unassembled WGS sequence"/>
</dbReference>
<name>A0A1I1WHF2_9BACT</name>
<feature type="transmembrane region" description="Helical" evidence="1">
    <location>
        <begin position="255"/>
        <end position="278"/>
    </location>
</feature>
<keyword evidence="1" id="KW-0812">Transmembrane</keyword>
<reference evidence="2 3" key="1">
    <citation type="submission" date="2016-10" db="EMBL/GenBank/DDBJ databases">
        <authorList>
            <person name="de Groot N.N."/>
        </authorList>
    </citation>
    <scope>NUCLEOTIDE SEQUENCE [LARGE SCALE GENOMIC DNA]</scope>
    <source>
        <strain evidence="2 3">DSM 19012</strain>
    </source>
</reference>
<dbReference type="RefSeq" id="WP_010528205.1">
    <property type="nucleotide sequence ID" value="NZ_AFSL01000074.1"/>
</dbReference>
<sequence>MGKSKKKKKAQPNQQGGYKKFVSDLMETLALLKLDYKLFDLPPQQLRFCYESSFRVKNPQRGNDFISAKDIKWVGFMVKYHYRHAHTDVGGCKLTFYQAGLFLSLCLGTQFYYSKKRGDDDPYVKLIKDIASLLLQQIIDEFSRTCYLGLLVNNDPVRIYYSMKRDFLVSAGKLPRIEFIIKLSAYPVREVSYKINGNARPAYRLGYSKIDGMDWVKVSARKLKNYYSGNKKELPVYIQSHAIIRMVHRLDLFDNFYLTLQFFINLTPLTNFIFYRGYILIPFVVRRIKMGYFMATIVKDVLLIRTFLFITHGSTPEGDRLRALTGMQKQDLAYWRIDRLSTFYGMKDSDIENLRDIFQKAGAEDILKVKDIKLEGLNTGPNPNLEGLVNFLQLTNENQEDDLQQWDAFLNDTTRPMKDCYNSACLNISQTQEPRQKTEEVLSE</sequence>
<evidence type="ECO:0000313" key="2">
    <source>
        <dbReference type="EMBL" id="SFD93828.1"/>
    </source>
</evidence>
<protein>
    <submittedName>
        <fullName evidence="2">Uncharacterized protein</fullName>
    </submittedName>
</protein>
<keyword evidence="1" id="KW-1133">Transmembrane helix</keyword>